<sequence length="159" mass="17186">AGRPPHVHPRRARGPRPRVAHLRARAPGGRVAAPPAALPLRALPRAPERRRRRGGDGGEPAVRRRGVAHLVALGDDGGPSAAGGAFSAHRGYHHGNGRRVDVRARRGRHPRAHPAPVGRPAVAAHRLVRRHRRDRPGVRARDREPHARGARRRGGARGV</sequence>
<gene>
    <name evidence="2" type="ORF">AVDCRST_MAG40-2877</name>
</gene>
<feature type="compositionally biased region" description="Basic residues" evidence="1">
    <location>
        <begin position="148"/>
        <end position="159"/>
    </location>
</feature>
<feature type="compositionally biased region" description="Basic and acidic residues" evidence="1">
    <location>
        <begin position="135"/>
        <end position="147"/>
    </location>
</feature>
<dbReference type="AlphaFoldDB" id="A0A6J4M5P1"/>
<feature type="compositionally biased region" description="Low complexity" evidence="1">
    <location>
        <begin position="114"/>
        <end position="125"/>
    </location>
</feature>
<evidence type="ECO:0000313" key="2">
    <source>
        <dbReference type="EMBL" id="CAA9350627.1"/>
    </source>
</evidence>
<organism evidence="2">
    <name type="scientific">uncultured Gemmatimonadaceae bacterium</name>
    <dbReference type="NCBI Taxonomy" id="246130"/>
    <lineage>
        <taxon>Bacteria</taxon>
        <taxon>Pseudomonadati</taxon>
        <taxon>Gemmatimonadota</taxon>
        <taxon>Gemmatimonadia</taxon>
        <taxon>Gemmatimonadales</taxon>
        <taxon>Gemmatimonadaceae</taxon>
        <taxon>environmental samples</taxon>
    </lineage>
</organism>
<feature type="region of interest" description="Disordered" evidence="1">
    <location>
        <begin position="1"/>
        <end position="159"/>
    </location>
</feature>
<proteinExistence type="predicted"/>
<feature type="non-terminal residue" evidence="2">
    <location>
        <position position="159"/>
    </location>
</feature>
<feature type="compositionally biased region" description="Basic residues" evidence="1">
    <location>
        <begin position="1"/>
        <end position="24"/>
    </location>
</feature>
<reference evidence="2" key="1">
    <citation type="submission" date="2020-02" db="EMBL/GenBank/DDBJ databases">
        <authorList>
            <person name="Meier V. D."/>
        </authorList>
    </citation>
    <scope>NUCLEOTIDE SEQUENCE</scope>
    <source>
        <strain evidence="2">AVDCRST_MAG40</strain>
    </source>
</reference>
<name>A0A6J4M5P1_9BACT</name>
<feature type="non-terminal residue" evidence="2">
    <location>
        <position position="1"/>
    </location>
</feature>
<dbReference type="EMBL" id="CADCTX010000794">
    <property type="protein sequence ID" value="CAA9350627.1"/>
    <property type="molecule type" value="Genomic_DNA"/>
</dbReference>
<protein>
    <submittedName>
        <fullName evidence="2">Uncharacterized protein</fullName>
    </submittedName>
</protein>
<evidence type="ECO:0000256" key="1">
    <source>
        <dbReference type="SAM" id="MobiDB-lite"/>
    </source>
</evidence>
<feature type="compositionally biased region" description="Low complexity" evidence="1">
    <location>
        <begin position="25"/>
        <end position="45"/>
    </location>
</feature>
<accession>A0A6J4M5P1</accession>